<dbReference type="PANTHER" id="PTHR43570">
    <property type="entry name" value="ALDEHYDE DEHYDROGENASE"/>
    <property type="match status" value="1"/>
</dbReference>
<dbReference type="PIRSF" id="PIRSF036492">
    <property type="entry name" value="ALDH"/>
    <property type="match status" value="1"/>
</dbReference>
<organism evidence="9 10">
    <name type="scientific">Pseudacidovorax intermedius</name>
    <dbReference type="NCBI Taxonomy" id="433924"/>
    <lineage>
        <taxon>Bacteria</taxon>
        <taxon>Pseudomonadati</taxon>
        <taxon>Pseudomonadota</taxon>
        <taxon>Betaproteobacteria</taxon>
        <taxon>Burkholderiales</taxon>
        <taxon>Comamonadaceae</taxon>
        <taxon>Pseudacidovorax</taxon>
    </lineage>
</organism>
<dbReference type="PANTHER" id="PTHR43570:SF20">
    <property type="entry name" value="ALDEHYDE DEHYDROGENASE ALDX-RELATED"/>
    <property type="match status" value="1"/>
</dbReference>
<dbReference type="GO" id="GO:0005737">
    <property type="term" value="C:cytoplasm"/>
    <property type="evidence" value="ECO:0007669"/>
    <property type="project" value="TreeGrafter"/>
</dbReference>
<dbReference type="Gene3D" id="3.40.309.10">
    <property type="entry name" value="Aldehyde Dehydrogenase, Chain A, domain 2"/>
    <property type="match status" value="1"/>
</dbReference>
<dbReference type="InterPro" id="IPR016161">
    <property type="entry name" value="Ald_DH/histidinol_DH"/>
</dbReference>
<protein>
    <recommendedName>
        <fullName evidence="4">Aldehyde dehydrogenase</fullName>
    </recommendedName>
</protein>
<evidence type="ECO:0000259" key="8">
    <source>
        <dbReference type="Pfam" id="PF00171"/>
    </source>
</evidence>
<dbReference type="RefSeq" id="WP_058641067.1">
    <property type="nucleotide sequence ID" value="NZ_LDSL01000038.1"/>
</dbReference>
<dbReference type="PROSITE" id="PS00687">
    <property type="entry name" value="ALDEHYDE_DEHYDR_GLU"/>
    <property type="match status" value="1"/>
</dbReference>
<dbReference type="Proteomes" id="UP000072741">
    <property type="component" value="Unassembled WGS sequence"/>
</dbReference>
<dbReference type="OrthoDB" id="6187633at2"/>
<evidence type="ECO:0000313" key="10">
    <source>
        <dbReference type="Proteomes" id="UP000072741"/>
    </source>
</evidence>
<keyword evidence="10" id="KW-1185">Reference proteome</keyword>
<feature type="active site" evidence="5 6">
    <location>
        <position position="220"/>
    </location>
</feature>
<dbReference type="AlphaFoldDB" id="A0A147H4F7"/>
<feature type="domain" description="Aldehyde dehydrogenase" evidence="8">
    <location>
        <begin position="9"/>
        <end position="442"/>
    </location>
</feature>
<evidence type="ECO:0000256" key="6">
    <source>
        <dbReference type="PROSITE-ProRule" id="PRU10007"/>
    </source>
</evidence>
<dbReference type="GO" id="GO:0006081">
    <property type="term" value="P:aldehyde metabolic process"/>
    <property type="evidence" value="ECO:0007669"/>
    <property type="project" value="InterPro"/>
</dbReference>
<name>A0A147H4F7_9BURK</name>
<keyword evidence="2 4" id="KW-0560">Oxidoreductase</keyword>
<evidence type="ECO:0000256" key="2">
    <source>
        <dbReference type="ARBA" id="ARBA00023002"/>
    </source>
</evidence>
<comment type="similarity">
    <text evidence="1 4 7">Belongs to the aldehyde dehydrogenase family.</text>
</comment>
<dbReference type="SUPFAM" id="SSF53720">
    <property type="entry name" value="ALDH-like"/>
    <property type="match status" value="1"/>
</dbReference>
<evidence type="ECO:0000313" key="9">
    <source>
        <dbReference type="EMBL" id="KTT24826.1"/>
    </source>
</evidence>
<gene>
    <name evidence="9" type="ORF">NS331_05900</name>
</gene>
<dbReference type="InterPro" id="IPR016162">
    <property type="entry name" value="Ald_DH_N"/>
</dbReference>
<dbReference type="InterPro" id="IPR015590">
    <property type="entry name" value="Aldehyde_DH_dom"/>
</dbReference>
<dbReference type="Gene3D" id="3.40.605.10">
    <property type="entry name" value="Aldehyde Dehydrogenase, Chain A, domain 1"/>
    <property type="match status" value="1"/>
</dbReference>
<keyword evidence="3" id="KW-0520">NAD</keyword>
<reference evidence="9 10" key="1">
    <citation type="journal article" date="2016" name="Front. Microbiol.">
        <title>Genomic Resource of Rice Seed Associated Bacteria.</title>
        <authorList>
            <person name="Midha S."/>
            <person name="Bansal K."/>
            <person name="Sharma S."/>
            <person name="Kumar N."/>
            <person name="Patil P.P."/>
            <person name="Chaudhry V."/>
            <person name="Patil P.B."/>
        </authorList>
    </citation>
    <scope>NUCLEOTIDE SEQUENCE [LARGE SCALE GENOMIC DNA]</scope>
    <source>
        <strain evidence="9 10">NS331</strain>
    </source>
</reference>
<dbReference type="Pfam" id="PF00171">
    <property type="entry name" value="Aldedh"/>
    <property type="match status" value="1"/>
</dbReference>
<accession>A0A147H4F7</accession>
<dbReference type="InterPro" id="IPR016163">
    <property type="entry name" value="Ald_DH_C"/>
</dbReference>
<dbReference type="GO" id="GO:0004029">
    <property type="term" value="F:aldehyde dehydrogenase (NAD+) activity"/>
    <property type="evidence" value="ECO:0007669"/>
    <property type="project" value="TreeGrafter"/>
</dbReference>
<dbReference type="InterPro" id="IPR012394">
    <property type="entry name" value="Aldehyde_DH_NAD(P)"/>
</dbReference>
<evidence type="ECO:0000256" key="7">
    <source>
        <dbReference type="RuleBase" id="RU003345"/>
    </source>
</evidence>
<feature type="active site" evidence="5">
    <location>
        <position position="254"/>
    </location>
</feature>
<evidence type="ECO:0000256" key="1">
    <source>
        <dbReference type="ARBA" id="ARBA00009986"/>
    </source>
</evidence>
<dbReference type="PATRIC" id="fig|433924.3.peg.3049"/>
<dbReference type="CDD" id="cd07133">
    <property type="entry name" value="ALDH_CALDH_CalB"/>
    <property type="match status" value="1"/>
</dbReference>
<dbReference type="EMBL" id="LDSL01000038">
    <property type="protein sequence ID" value="KTT24826.1"/>
    <property type="molecule type" value="Genomic_DNA"/>
</dbReference>
<comment type="caution">
    <text evidence="9">The sequence shown here is derived from an EMBL/GenBank/DDBJ whole genome shotgun (WGS) entry which is preliminary data.</text>
</comment>
<evidence type="ECO:0000256" key="5">
    <source>
        <dbReference type="PIRSR" id="PIRSR036492-1"/>
    </source>
</evidence>
<evidence type="ECO:0000256" key="3">
    <source>
        <dbReference type="ARBA" id="ARBA00023027"/>
    </source>
</evidence>
<evidence type="ECO:0000256" key="4">
    <source>
        <dbReference type="PIRNR" id="PIRNR036492"/>
    </source>
</evidence>
<proteinExistence type="inferred from homology"/>
<sequence length="489" mass="53641">MHGQPDEPTAGQLQAQLAAMRAAFAVRPHPPARHRAERLRALQAALLRHQDALCEAMSADFGGRSMAESRLADVLGLVLEIRHALRHLRRWMKPQRRHTELLFRGNAAWVEYQPKGVVGVIAPWNFPCYLALGPLIAAVAAGNRVMLKMSEFTPATTVAVQRLLAEVFDPDEVFATGGPVAVAQAFSALPFDHLVFTGSTTVGREVMRAAAEHLVPVTLELGGKSPTIVSRSADLHDAAAKLAHGKSFNAGQICIAPDYALVPAEHMDALAERLRQAFCAMHPQGAARDEDYTCVVTPRHAERIHALLQDAADQGARIVSCGEAGPGRRIPLQLVLDVKPSMRIAREELFGPILPLLPYGDFDEVVRHLQQGPRPLALYYFGRDRAESARLRRDTHAGGMTLNDWGWHVFQNDLPFGGIGPSGMGSYHGVEGFRTLSHAKSVFQVRRFFPVRLFHPPYGGVVQRLSLALYLGRRPSPSSPQPHPQEASR</sequence>
<dbReference type="InterPro" id="IPR029510">
    <property type="entry name" value="Ald_DH_CS_GLU"/>
</dbReference>